<proteinExistence type="predicted"/>
<comment type="caution">
    <text evidence="3">The sequence shown here is derived from an EMBL/GenBank/DDBJ whole genome shotgun (WGS) entry which is preliminary data.</text>
</comment>
<keyword evidence="4" id="KW-1185">Reference proteome</keyword>
<evidence type="ECO:0000313" key="4">
    <source>
        <dbReference type="Proteomes" id="UP000585474"/>
    </source>
</evidence>
<sequence>MSLLASISTIPLSLSVSTPHPPPRTRSRRFSPPLASLSSSASPEQASSSSPPESFISSNPSSKPFVESPKAPDKSFNYVLASPNGNPVVRLVQSTESSIERASSICVLTSICFRMIVFNFFFFHIVALQI</sequence>
<keyword evidence="2" id="KW-0812">Transmembrane</keyword>
<accession>A0A7J0FVQ8</accession>
<keyword evidence="2" id="KW-0472">Membrane</keyword>
<dbReference type="AlphaFoldDB" id="A0A7J0FVQ8"/>
<evidence type="ECO:0000256" key="2">
    <source>
        <dbReference type="SAM" id="Phobius"/>
    </source>
</evidence>
<keyword evidence="2" id="KW-1133">Transmembrane helix</keyword>
<reference evidence="3 4" key="1">
    <citation type="submission" date="2019-07" db="EMBL/GenBank/DDBJ databases">
        <title>De Novo Assembly of kiwifruit Actinidia rufa.</title>
        <authorList>
            <person name="Sugita-Konishi S."/>
            <person name="Sato K."/>
            <person name="Mori E."/>
            <person name="Abe Y."/>
            <person name="Kisaki G."/>
            <person name="Hamano K."/>
            <person name="Suezawa K."/>
            <person name="Otani M."/>
            <person name="Fukuda T."/>
            <person name="Manabe T."/>
            <person name="Gomi K."/>
            <person name="Tabuchi M."/>
            <person name="Akimitsu K."/>
            <person name="Kataoka I."/>
        </authorList>
    </citation>
    <scope>NUCLEOTIDE SEQUENCE [LARGE SCALE GENOMIC DNA]</scope>
    <source>
        <strain evidence="4">cv. Fuchu</strain>
    </source>
</reference>
<protein>
    <submittedName>
        <fullName evidence="3">Uncharacterized protein</fullName>
    </submittedName>
</protein>
<name>A0A7J0FVQ8_9ERIC</name>
<feature type="transmembrane region" description="Helical" evidence="2">
    <location>
        <begin position="107"/>
        <end position="128"/>
    </location>
</feature>
<organism evidence="3 4">
    <name type="scientific">Actinidia rufa</name>
    <dbReference type="NCBI Taxonomy" id="165716"/>
    <lineage>
        <taxon>Eukaryota</taxon>
        <taxon>Viridiplantae</taxon>
        <taxon>Streptophyta</taxon>
        <taxon>Embryophyta</taxon>
        <taxon>Tracheophyta</taxon>
        <taxon>Spermatophyta</taxon>
        <taxon>Magnoliopsida</taxon>
        <taxon>eudicotyledons</taxon>
        <taxon>Gunneridae</taxon>
        <taxon>Pentapetalae</taxon>
        <taxon>asterids</taxon>
        <taxon>Ericales</taxon>
        <taxon>Actinidiaceae</taxon>
        <taxon>Actinidia</taxon>
    </lineage>
</organism>
<dbReference type="EMBL" id="BJWL01000015">
    <property type="protein sequence ID" value="GFZ02664.1"/>
    <property type="molecule type" value="Genomic_DNA"/>
</dbReference>
<feature type="region of interest" description="Disordered" evidence="1">
    <location>
        <begin position="13"/>
        <end position="71"/>
    </location>
</feature>
<evidence type="ECO:0000313" key="3">
    <source>
        <dbReference type="EMBL" id="GFZ02664.1"/>
    </source>
</evidence>
<dbReference type="OrthoDB" id="1935713at2759"/>
<evidence type="ECO:0000256" key="1">
    <source>
        <dbReference type="SAM" id="MobiDB-lite"/>
    </source>
</evidence>
<feature type="compositionally biased region" description="Low complexity" evidence="1">
    <location>
        <begin position="30"/>
        <end position="62"/>
    </location>
</feature>
<dbReference type="Proteomes" id="UP000585474">
    <property type="component" value="Unassembled WGS sequence"/>
</dbReference>
<gene>
    <name evidence="3" type="ORF">Acr_15g0012720</name>
</gene>